<sequence length="842" mass="88833">MSRRSCLPGLADAVTLPLFGTFGTECVYKLCLVVGLKRFEGVDPRTPVLVGAGQASERIDEPGYQRLSAVELGAAAAREALADTGADPAEVAAAVDTVAGVRQFEISTPGARAPLGRSANYPRSVARRIGAAPRRAILEVVGGQSPQHLVNELAATIAAGGARAALIVGSEAISTAQHLAGAADRPDFTENVDGDLEDRGYGLAGLVSRALIAHGLTDAPTQYALFDNARRARLGQSREEYAAGMGALFAPFTKIAAANPHAAAPVERTAEELVTPSERNRPIADPYTRYLVAREKVNQGAAVLLTSVEEAERLGVPRDRWVFLHGHADLRERDLLERADLSRGPASVMAARHALELAGIGAGDLAAIDLYSCFPIAVSHVCEGLGLPMDGSRELTVTGGLPFFGGPGNAYSLHAIAEIVRRMRAQPGAYGLVGANGGMLSKYSAGVYSTTPAPWLPGRSATLQAEIDSWPAVGQVAHPDGWATIETYTVKHGRDGRRTGIVVGRLKADGRRFLAMTADGDDAVLDLLTTGEPIGRRVYVRSFGFGNRVTLGDARMDELFPPRPAGLRDDYAHVHVRRDGHVLEVAVDRLEAAHDELDQVFDAFFADPDLWVAILTGTPTDPLPTNDDLSNRPEPKPSPSDRVEPESGLSGRPSAKSVVSPPPPKTGLAGLTARRGMAKPVIAAVNGPVLGAAFEVVLACHLVVADETAVFALDQMRAGQVATGGGLVRLARALPAKLATELVLTGRHLTAAEAHRHGLVNRVTQPGGALEGARALAQDLLAVAPPAVRASLRILSETAAIPDPIDAITHPSPALDEALFTEDAAEGWRAMTENRPPHWHNR</sequence>
<reference evidence="8 9" key="1">
    <citation type="submission" date="2018-01" db="EMBL/GenBank/DDBJ databases">
        <title>Draft genome sequence of Nonomuraea sp. KC333.</title>
        <authorList>
            <person name="Sahin N."/>
            <person name="Saygin H."/>
            <person name="Ay H."/>
        </authorList>
    </citation>
    <scope>NUCLEOTIDE SEQUENCE [LARGE SCALE GENOMIC DNA]</scope>
    <source>
        <strain evidence="8 9">KC333</strain>
    </source>
</reference>
<dbReference type="Gene3D" id="2.40.50.840">
    <property type="match status" value="1"/>
</dbReference>
<comment type="caution">
    <text evidence="8">The sequence shown here is derived from an EMBL/GenBank/DDBJ whole genome shotgun (WGS) entry which is preliminary data.</text>
</comment>
<dbReference type="PROSITE" id="PS00166">
    <property type="entry name" value="ENOYL_COA_HYDRATASE"/>
    <property type="match status" value="1"/>
</dbReference>
<evidence type="ECO:0000256" key="3">
    <source>
        <dbReference type="ARBA" id="ARBA00023709"/>
    </source>
</evidence>
<evidence type="ECO:0000259" key="7">
    <source>
        <dbReference type="Pfam" id="PF18313"/>
    </source>
</evidence>
<keyword evidence="8" id="KW-0808">Transferase</keyword>
<dbReference type="InterPro" id="IPR014748">
    <property type="entry name" value="Enoyl-CoA_hydra_C"/>
</dbReference>
<feature type="domain" description="Thiolase-like protein type 1 additional C-terminal" evidence="7">
    <location>
        <begin position="463"/>
        <end position="542"/>
    </location>
</feature>
<dbReference type="CDD" id="cd06558">
    <property type="entry name" value="crotonase-like"/>
    <property type="match status" value="1"/>
</dbReference>
<evidence type="ECO:0000256" key="6">
    <source>
        <dbReference type="SAM" id="MobiDB-lite"/>
    </source>
</evidence>
<dbReference type="GO" id="GO:0004300">
    <property type="term" value="F:enoyl-CoA hydratase activity"/>
    <property type="evidence" value="ECO:0007669"/>
    <property type="project" value="UniProtKB-EC"/>
</dbReference>
<dbReference type="Gene3D" id="1.10.12.10">
    <property type="entry name" value="Lyase 2-enoyl-coa Hydratase, Chain A, domain 2"/>
    <property type="match status" value="1"/>
</dbReference>
<dbReference type="AlphaFoldDB" id="A0A2W2EF14"/>
<dbReference type="Gene3D" id="3.40.47.10">
    <property type="match status" value="1"/>
</dbReference>
<evidence type="ECO:0000256" key="1">
    <source>
        <dbReference type="ARBA" id="ARBA00005254"/>
    </source>
</evidence>
<comment type="similarity">
    <text evidence="1 5">Belongs to the enoyl-CoA hydratase/isomerase family.</text>
</comment>
<evidence type="ECO:0000256" key="2">
    <source>
        <dbReference type="ARBA" id="ARBA00023239"/>
    </source>
</evidence>
<dbReference type="PANTHER" id="PTHR11941">
    <property type="entry name" value="ENOYL-COA HYDRATASE-RELATED"/>
    <property type="match status" value="1"/>
</dbReference>
<evidence type="ECO:0000256" key="4">
    <source>
        <dbReference type="ARBA" id="ARBA00023717"/>
    </source>
</evidence>
<dbReference type="GO" id="GO:0006635">
    <property type="term" value="P:fatty acid beta-oxidation"/>
    <property type="evidence" value="ECO:0007669"/>
    <property type="project" value="TreeGrafter"/>
</dbReference>
<dbReference type="NCBIfam" id="NF006105">
    <property type="entry name" value="PRK08257.1-4"/>
    <property type="match status" value="1"/>
</dbReference>
<name>A0A2W2EF14_9ACTN</name>
<feature type="region of interest" description="Disordered" evidence="6">
    <location>
        <begin position="621"/>
        <end position="670"/>
    </location>
</feature>
<evidence type="ECO:0000313" key="8">
    <source>
        <dbReference type="EMBL" id="PZG21131.1"/>
    </source>
</evidence>
<dbReference type="SUPFAM" id="SSF53901">
    <property type="entry name" value="Thiolase-like"/>
    <property type="match status" value="2"/>
</dbReference>
<dbReference type="Proteomes" id="UP000249304">
    <property type="component" value="Unassembled WGS sequence"/>
</dbReference>
<gene>
    <name evidence="8" type="ORF">C1J01_07525</name>
</gene>
<dbReference type="OrthoDB" id="4470569at2"/>
<dbReference type="GO" id="GO:0016746">
    <property type="term" value="F:acyltransferase activity"/>
    <property type="evidence" value="ECO:0007669"/>
    <property type="project" value="InterPro"/>
</dbReference>
<dbReference type="InterPro" id="IPR029045">
    <property type="entry name" value="ClpP/crotonase-like_dom_sf"/>
</dbReference>
<keyword evidence="2" id="KW-0456">Lyase</keyword>
<dbReference type="Pfam" id="PF00378">
    <property type="entry name" value="ECH_1"/>
    <property type="match status" value="1"/>
</dbReference>
<evidence type="ECO:0000256" key="5">
    <source>
        <dbReference type="RuleBase" id="RU003707"/>
    </source>
</evidence>
<organism evidence="8 9">
    <name type="scientific">Nonomuraea aridisoli</name>
    <dbReference type="NCBI Taxonomy" id="2070368"/>
    <lineage>
        <taxon>Bacteria</taxon>
        <taxon>Bacillati</taxon>
        <taxon>Actinomycetota</taxon>
        <taxon>Actinomycetes</taxon>
        <taxon>Streptosporangiales</taxon>
        <taxon>Streptosporangiaceae</taxon>
        <taxon>Nonomuraea</taxon>
    </lineage>
</organism>
<proteinExistence type="inferred from homology"/>
<dbReference type="InterPro" id="IPR001753">
    <property type="entry name" value="Enoyl-CoA_hydra/iso"/>
</dbReference>
<dbReference type="Gene3D" id="3.90.226.10">
    <property type="entry name" value="2-enoyl-CoA Hydratase, Chain A, domain 1"/>
    <property type="match status" value="1"/>
</dbReference>
<protein>
    <submittedName>
        <fullName evidence="8">Acetyl-CoA acetyltransferase</fullName>
    </submittedName>
</protein>
<dbReference type="InterPro" id="IPR040771">
    <property type="entry name" value="TLP1_add_C"/>
</dbReference>
<dbReference type="PANTHER" id="PTHR11941:SF54">
    <property type="entry name" value="ENOYL-COA HYDRATASE, MITOCHONDRIAL"/>
    <property type="match status" value="1"/>
</dbReference>
<comment type="catalytic activity">
    <reaction evidence="3">
        <text>a (3S)-3-hydroxyacyl-CoA = a (2E)-enoyl-CoA + H2O</text>
        <dbReference type="Rhea" id="RHEA:16105"/>
        <dbReference type="ChEBI" id="CHEBI:15377"/>
        <dbReference type="ChEBI" id="CHEBI:57318"/>
        <dbReference type="ChEBI" id="CHEBI:58856"/>
        <dbReference type="EC" id="4.2.1.17"/>
    </reaction>
</comment>
<dbReference type="InterPro" id="IPR018376">
    <property type="entry name" value="Enoyl-CoA_hyd/isom_CS"/>
</dbReference>
<dbReference type="Pfam" id="PF18313">
    <property type="entry name" value="TLP1_add_C"/>
    <property type="match status" value="1"/>
</dbReference>
<keyword evidence="9" id="KW-1185">Reference proteome</keyword>
<evidence type="ECO:0000313" key="9">
    <source>
        <dbReference type="Proteomes" id="UP000249304"/>
    </source>
</evidence>
<dbReference type="InterPro" id="IPR016039">
    <property type="entry name" value="Thiolase-like"/>
</dbReference>
<dbReference type="EMBL" id="POUD01000019">
    <property type="protein sequence ID" value="PZG21131.1"/>
    <property type="molecule type" value="Genomic_DNA"/>
</dbReference>
<comment type="catalytic activity">
    <reaction evidence="4">
        <text>a 4-saturated-(3S)-3-hydroxyacyl-CoA = a (3E)-enoyl-CoA + H2O</text>
        <dbReference type="Rhea" id="RHEA:20724"/>
        <dbReference type="ChEBI" id="CHEBI:15377"/>
        <dbReference type="ChEBI" id="CHEBI:58521"/>
        <dbReference type="ChEBI" id="CHEBI:137480"/>
        <dbReference type="EC" id="4.2.1.17"/>
    </reaction>
</comment>
<dbReference type="SUPFAM" id="SSF52096">
    <property type="entry name" value="ClpP/crotonase"/>
    <property type="match status" value="1"/>
</dbReference>
<accession>A0A2W2EF14</accession>
<feature type="compositionally biased region" description="Basic and acidic residues" evidence="6">
    <location>
        <begin position="629"/>
        <end position="645"/>
    </location>
</feature>